<protein>
    <submittedName>
        <fullName evidence="2">AMP-binding domain-containing protein</fullName>
    </submittedName>
    <submittedName>
        <fullName evidence="3">AMP-dependent synthetase/ligase domain-containing protein</fullName>
    </submittedName>
</protein>
<dbReference type="Proteomes" id="UP000035681">
    <property type="component" value="Unplaced"/>
</dbReference>
<organism evidence="2">
    <name type="scientific">Strongyloides stercoralis</name>
    <name type="common">Threadworm</name>
    <dbReference type="NCBI Taxonomy" id="6248"/>
    <lineage>
        <taxon>Eukaryota</taxon>
        <taxon>Metazoa</taxon>
        <taxon>Ecdysozoa</taxon>
        <taxon>Nematoda</taxon>
        <taxon>Chromadorea</taxon>
        <taxon>Rhabditida</taxon>
        <taxon>Tylenchina</taxon>
        <taxon>Panagrolaimomorpha</taxon>
        <taxon>Strongyloidoidea</taxon>
        <taxon>Strongyloididae</taxon>
        <taxon>Strongyloides</taxon>
    </lineage>
</organism>
<keyword evidence="1" id="KW-1185">Reference proteome</keyword>
<dbReference type="Gene3D" id="3.40.50.12780">
    <property type="entry name" value="N-terminal domain of ligase-like"/>
    <property type="match status" value="1"/>
</dbReference>
<reference evidence="2" key="1">
    <citation type="submission" date="2015-08" db="UniProtKB">
        <authorList>
            <consortium name="WormBaseParasite"/>
        </authorList>
    </citation>
    <scope>IDENTIFICATION</scope>
</reference>
<dbReference type="InterPro" id="IPR042099">
    <property type="entry name" value="ANL_N_sf"/>
</dbReference>
<dbReference type="STRING" id="6248.A0A0K0DVU8"/>
<dbReference type="WBParaSite" id="TCONS_00006088.p1">
    <property type="protein sequence ID" value="TCONS_00006088.p1"/>
    <property type="gene ID" value="XLOC_004269"/>
</dbReference>
<proteinExistence type="predicted"/>
<evidence type="ECO:0000313" key="1">
    <source>
        <dbReference type="Proteomes" id="UP000035681"/>
    </source>
</evidence>
<accession>A0A0K0DVU8</accession>
<name>A0A0K0DVU8_STRER</name>
<dbReference type="AlphaFoldDB" id="A0A0K0DVU8"/>
<evidence type="ECO:0000313" key="2">
    <source>
        <dbReference type="WBParaSite" id="SSTP_0000136400.1"/>
    </source>
</evidence>
<evidence type="ECO:0000313" key="3">
    <source>
        <dbReference type="WBParaSite" id="TCONS_00006088.p1"/>
    </source>
</evidence>
<dbReference type="WBParaSite" id="SSTP_0000136400.1">
    <property type="protein sequence ID" value="SSTP_0000136400.1"/>
    <property type="gene ID" value="SSTP_0000136400"/>
</dbReference>
<sequence length="401" mass="47101">MNTMYQKLMKNFNYSLKISEIFENLLDKEDEIKKLEHQYLDKYQWPTFLEESSLNFSLGLDFNNWSQGNENTYFCHWEGCFRDSETSDYFHITFESFKTIYQKTCILFDMFNLKKNDTICMFSPTIIQLPIVMSAAISNGIIFAPMSPENYKNDIEVKKYLKKFSIIPKLFITIDTFYNGREWMDCKDILDKTIHNMTEYDDVKIIVIRHGGPHPGVPPPSYVYIGRRPNYNVTCLINERRDFRWGELMKNIKIPLTFKIPINKVKPSDMVLFVDCTYINSIQFLILTFLHKILLKKNCPLNCLHFVGAPSDCLFFTTQIYALISINKPFLITECYINIKKNSERIKNIFIDYEPISAGIIYHTSLEKEIIELINSLQKVFITSSDETSGLDKMVNKIIYS</sequence>
<dbReference type="SUPFAM" id="SSF56801">
    <property type="entry name" value="Acetyl-CoA synthetase-like"/>
    <property type="match status" value="1"/>
</dbReference>